<accession>A0A117NHX2</accession>
<reference evidence="1" key="1">
    <citation type="journal article" date="2015" name="Genome Biol. Evol.">
        <title>Organellar Genomes of White Spruce (Picea glauca): Assembly and Annotation.</title>
        <authorList>
            <person name="Jackman S.D."/>
            <person name="Warren R.L."/>
            <person name="Gibb E.A."/>
            <person name="Vandervalk B.P."/>
            <person name="Mohamadi H."/>
            <person name="Chu J."/>
            <person name="Raymond A."/>
            <person name="Pleasance S."/>
            <person name="Coope R."/>
            <person name="Wildung M.R."/>
            <person name="Ritland C.E."/>
            <person name="Bousquet J."/>
            <person name="Jones S.J."/>
            <person name="Bohlmann J."/>
            <person name="Birol I."/>
        </authorList>
    </citation>
    <scope>NUCLEOTIDE SEQUENCE [LARGE SCALE GENOMIC DNA]</scope>
    <source>
        <tissue evidence="1">Flushing bud</tissue>
    </source>
</reference>
<name>A0A117NHX2_PICGL</name>
<geneLocation type="mitochondrion" evidence="1"/>
<dbReference type="AlphaFoldDB" id="A0A117NHX2"/>
<organism evidence="1">
    <name type="scientific">Picea glauca</name>
    <name type="common">White spruce</name>
    <name type="synonym">Pinus glauca</name>
    <dbReference type="NCBI Taxonomy" id="3330"/>
    <lineage>
        <taxon>Eukaryota</taxon>
        <taxon>Viridiplantae</taxon>
        <taxon>Streptophyta</taxon>
        <taxon>Embryophyta</taxon>
        <taxon>Tracheophyta</taxon>
        <taxon>Spermatophyta</taxon>
        <taxon>Pinopsida</taxon>
        <taxon>Pinidae</taxon>
        <taxon>Conifers I</taxon>
        <taxon>Pinales</taxon>
        <taxon>Pinaceae</taxon>
        <taxon>Picea</taxon>
    </lineage>
</organism>
<evidence type="ECO:0000313" key="1">
    <source>
        <dbReference type="EMBL" id="KUM49053.1"/>
    </source>
</evidence>
<gene>
    <name evidence="1" type="ORF">ABT39_MTgene4390</name>
</gene>
<comment type="caution">
    <text evidence="1">The sequence shown here is derived from an EMBL/GenBank/DDBJ whole genome shotgun (WGS) entry which is preliminary data.</text>
</comment>
<sequence length="146" mass="15802">MGGPFPPGASIGGKIRSRNITTYRPTFSGLLTASMRKGRGSCYWTPPSNITLFLSSSCRSARGLGTLLPKRPGAKSLTVLLTSCKGRIVISVCHLYTKLYERNPSFHPIQLREVLVSIFESCLSARGASPYSHYGSKVIKLAAIPL</sequence>
<dbReference type="EMBL" id="LKAM01000004">
    <property type="protein sequence ID" value="KUM49053.1"/>
    <property type="molecule type" value="Genomic_DNA"/>
</dbReference>
<keyword evidence="1" id="KW-0496">Mitochondrion</keyword>
<proteinExistence type="predicted"/>
<protein>
    <submittedName>
        <fullName evidence="1">Uncharacterized protein</fullName>
    </submittedName>
</protein>